<evidence type="ECO:0000256" key="1">
    <source>
        <dbReference type="ARBA" id="ARBA00022729"/>
    </source>
</evidence>
<dbReference type="Pfam" id="PF01657">
    <property type="entry name" value="Stress-antifung"/>
    <property type="match status" value="1"/>
</dbReference>
<dbReference type="InterPro" id="IPR002902">
    <property type="entry name" value="GNK2"/>
</dbReference>
<dbReference type="Proteomes" id="UP000324897">
    <property type="component" value="Chromosome 4"/>
</dbReference>
<dbReference type="EMBL" id="RWGY01000007">
    <property type="protein sequence ID" value="TVU38647.1"/>
    <property type="molecule type" value="Genomic_DNA"/>
</dbReference>
<evidence type="ECO:0000256" key="2">
    <source>
        <dbReference type="ARBA" id="ARBA00022737"/>
    </source>
</evidence>
<evidence type="ECO:0000313" key="6">
    <source>
        <dbReference type="Proteomes" id="UP000324897"/>
    </source>
</evidence>
<organism evidence="5 6">
    <name type="scientific">Eragrostis curvula</name>
    <name type="common">weeping love grass</name>
    <dbReference type="NCBI Taxonomy" id="38414"/>
    <lineage>
        <taxon>Eukaryota</taxon>
        <taxon>Viridiplantae</taxon>
        <taxon>Streptophyta</taxon>
        <taxon>Embryophyta</taxon>
        <taxon>Tracheophyta</taxon>
        <taxon>Spermatophyta</taxon>
        <taxon>Magnoliopsida</taxon>
        <taxon>Liliopsida</taxon>
        <taxon>Poales</taxon>
        <taxon>Poaceae</taxon>
        <taxon>PACMAD clade</taxon>
        <taxon>Chloridoideae</taxon>
        <taxon>Eragrostideae</taxon>
        <taxon>Eragrostidinae</taxon>
        <taxon>Eragrostis</taxon>
    </lineage>
</organism>
<evidence type="ECO:0000256" key="3">
    <source>
        <dbReference type="SAM" id="SignalP"/>
    </source>
</evidence>
<dbReference type="AlphaFoldDB" id="A0A5J9VST2"/>
<dbReference type="PROSITE" id="PS51473">
    <property type="entry name" value="GNK2"/>
    <property type="match status" value="1"/>
</dbReference>
<feature type="chain" id="PRO_5023881222" description="Gnk2-homologous domain-containing protein" evidence="3">
    <location>
        <begin position="26"/>
        <end position="173"/>
    </location>
</feature>
<keyword evidence="1 3" id="KW-0732">Signal</keyword>
<feature type="signal peptide" evidence="3">
    <location>
        <begin position="1"/>
        <end position="25"/>
    </location>
</feature>
<evidence type="ECO:0000259" key="4">
    <source>
        <dbReference type="PROSITE" id="PS51473"/>
    </source>
</evidence>
<evidence type="ECO:0000313" key="5">
    <source>
        <dbReference type="EMBL" id="TVU38647.1"/>
    </source>
</evidence>
<feature type="domain" description="Gnk2-homologous" evidence="4">
    <location>
        <begin position="24"/>
        <end position="126"/>
    </location>
</feature>
<gene>
    <name evidence="5" type="ORF">EJB05_12031</name>
</gene>
<proteinExistence type="predicted"/>
<dbReference type="CDD" id="cd23509">
    <property type="entry name" value="Gnk2-like"/>
    <property type="match status" value="1"/>
</dbReference>
<comment type="caution">
    <text evidence="5">The sequence shown here is derived from an EMBL/GenBank/DDBJ whole genome shotgun (WGS) entry which is preliminary data.</text>
</comment>
<feature type="non-terminal residue" evidence="5">
    <location>
        <position position="1"/>
    </location>
</feature>
<dbReference type="InterPro" id="IPR038408">
    <property type="entry name" value="GNK2_sf"/>
</dbReference>
<protein>
    <recommendedName>
        <fullName evidence="4">Gnk2-homologous domain-containing protein</fullName>
    </recommendedName>
</protein>
<name>A0A5J9VST2_9POAL</name>
<dbReference type="OrthoDB" id="684391at2759"/>
<sequence length="173" mass="19295">MTNSSLLPLTFLLLVLTAWWPLAGAWSDVSCGGGSYVANSTYEANLRRLVAVLPAEGSAARGHYVDRAIGYWPNQLQVPSRCRSRDGDCAACIAVAFEELERACPFRREASFFSDNCSLNLDEFRFFDIDLFGGKWQGLGGMTLKRLPLCKEALALRLSSIWRSVNELLDFKF</sequence>
<dbReference type="PANTHER" id="PTHR32099">
    <property type="entry name" value="CYSTEINE-RICH REPEAT SECRETORY PROTEIN"/>
    <property type="match status" value="1"/>
</dbReference>
<dbReference type="Gramene" id="TVU38647">
    <property type="protein sequence ID" value="TVU38647"/>
    <property type="gene ID" value="EJB05_12031"/>
</dbReference>
<accession>A0A5J9VST2</accession>
<keyword evidence="6" id="KW-1185">Reference proteome</keyword>
<keyword evidence="2" id="KW-0677">Repeat</keyword>
<reference evidence="5 6" key="1">
    <citation type="journal article" date="2019" name="Sci. Rep.">
        <title>A high-quality genome of Eragrostis curvula grass provides insights into Poaceae evolution and supports new strategies to enhance forage quality.</title>
        <authorList>
            <person name="Carballo J."/>
            <person name="Santos B.A.C.M."/>
            <person name="Zappacosta D."/>
            <person name="Garbus I."/>
            <person name="Selva J.P."/>
            <person name="Gallo C.A."/>
            <person name="Diaz A."/>
            <person name="Albertini E."/>
            <person name="Caccamo M."/>
            <person name="Echenique V."/>
        </authorList>
    </citation>
    <scope>NUCLEOTIDE SEQUENCE [LARGE SCALE GENOMIC DNA]</scope>
    <source>
        <strain evidence="6">cv. Victoria</strain>
        <tissue evidence="5">Leaf</tissue>
    </source>
</reference>
<dbReference type="PANTHER" id="PTHR32099:SF9">
    <property type="entry name" value="OS07G0538300 PROTEIN"/>
    <property type="match status" value="1"/>
</dbReference>
<dbReference type="Gene3D" id="3.30.430.20">
    <property type="entry name" value="Gnk2 domain, C-X8-C-X2-C motif"/>
    <property type="match status" value="1"/>
</dbReference>